<dbReference type="InterPro" id="IPR003593">
    <property type="entry name" value="AAA+_ATPase"/>
</dbReference>
<keyword evidence="3 5" id="KW-0067">ATP-binding</keyword>
<dbReference type="PANTHER" id="PTHR24220">
    <property type="entry name" value="IMPORT ATP-BINDING PROTEIN"/>
    <property type="match status" value="1"/>
</dbReference>
<evidence type="ECO:0000256" key="3">
    <source>
        <dbReference type="ARBA" id="ARBA00022840"/>
    </source>
</evidence>
<gene>
    <name evidence="5" type="ORF">AB5L97_19495</name>
</gene>
<dbReference type="Gene3D" id="3.40.50.300">
    <property type="entry name" value="P-loop containing nucleotide triphosphate hydrolases"/>
    <property type="match status" value="1"/>
</dbReference>
<dbReference type="GO" id="GO:0016887">
    <property type="term" value="F:ATP hydrolysis activity"/>
    <property type="evidence" value="ECO:0007669"/>
    <property type="project" value="InterPro"/>
</dbReference>
<dbReference type="InterPro" id="IPR017911">
    <property type="entry name" value="MacB-like_ATP-bd"/>
</dbReference>
<organism evidence="5">
    <name type="scientific">Sinomonas puerhi</name>
    <dbReference type="NCBI Taxonomy" id="3238584"/>
    <lineage>
        <taxon>Bacteria</taxon>
        <taxon>Bacillati</taxon>
        <taxon>Actinomycetota</taxon>
        <taxon>Actinomycetes</taxon>
        <taxon>Micrococcales</taxon>
        <taxon>Micrococcaceae</taxon>
        <taxon>Sinomonas</taxon>
    </lineage>
</organism>
<dbReference type="SUPFAM" id="SSF52540">
    <property type="entry name" value="P-loop containing nucleoside triphosphate hydrolases"/>
    <property type="match status" value="1"/>
</dbReference>
<evidence type="ECO:0000313" key="5">
    <source>
        <dbReference type="EMBL" id="XDP45413.1"/>
    </source>
</evidence>
<accession>A0AB39L2G4</accession>
<reference evidence="5" key="1">
    <citation type="submission" date="2024-07" db="EMBL/GenBank/DDBJ databases">
        <authorList>
            <person name="fu j."/>
        </authorList>
    </citation>
    <scope>NUCLEOTIDE SEQUENCE</scope>
    <source>
        <strain evidence="5">P10A9</strain>
    </source>
</reference>
<dbReference type="InterPro" id="IPR027417">
    <property type="entry name" value="P-loop_NTPase"/>
</dbReference>
<dbReference type="Pfam" id="PF00005">
    <property type="entry name" value="ABC_tran"/>
    <property type="match status" value="1"/>
</dbReference>
<evidence type="ECO:0000256" key="1">
    <source>
        <dbReference type="ARBA" id="ARBA00022448"/>
    </source>
</evidence>
<dbReference type="GO" id="GO:0022857">
    <property type="term" value="F:transmembrane transporter activity"/>
    <property type="evidence" value="ECO:0007669"/>
    <property type="project" value="TreeGrafter"/>
</dbReference>
<dbReference type="GO" id="GO:0005886">
    <property type="term" value="C:plasma membrane"/>
    <property type="evidence" value="ECO:0007669"/>
    <property type="project" value="TreeGrafter"/>
</dbReference>
<sequence>MGSDAGQPGFAQAPGPRPVIALNSIRKVYGQGEAEVRALDGVNLTIQRGEFVAIVGASGSGKSTMMNIIGCLDAPSTGQYLMDAIQTGELDEYQLAQIRNRKIGFVFQSFNLIPRTRAVDNVAMPLAYRKVHRRERHELALEALDAVGLSSRAGHLPSQLSGGQQQRVAIARALVGQPVLLLADEPTGALDTRSSHEILDLFAELHSRGRTIVMITHEPEVAARADRVVRMQDGRIIEDSVWASVGPTESAVGGAA</sequence>
<dbReference type="PANTHER" id="PTHR24220:SF86">
    <property type="entry name" value="ABC TRANSPORTER ABCH.1"/>
    <property type="match status" value="1"/>
</dbReference>
<name>A0AB39L2G4_9MICC</name>
<dbReference type="InterPro" id="IPR017871">
    <property type="entry name" value="ABC_transporter-like_CS"/>
</dbReference>
<dbReference type="InterPro" id="IPR003439">
    <property type="entry name" value="ABC_transporter-like_ATP-bd"/>
</dbReference>
<dbReference type="GO" id="GO:0005524">
    <property type="term" value="F:ATP binding"/>
    <property type="evidence" value="ECO:0007669"/>
    <property type="project" value="UniProtKB-KW"/>
</dbReference>
<dbReference type="GO" id="GO:0098796">
    <property type="term" value="C:membrane protein complex"/>
    <property type="evidence" value="ECO:0007669"/>
    <property type="project" value="UniProtKB-ARBA"/>
</dbReference>
<feature type="domain" description="ABC transporter" evidence="4">
    <location>
        <begin position="20"/>
        <end position="256"/>
    </location>
</feature>
<protein>
    <submittedName>
        <fullName evidence="5">ABC transporter ATP-binding protein</fullName>
    </submittedName>
</protein>
<dbReference type="PROSITE" id="PS50893">
    <property type="entry name" value="ABC_TRANSPORTER_2"/>
    <property type="match status" value="1"/>
</dbReference>
<dbReference type="InterPro" id="IPR015854">
    <property type="entry name" value="ABC_transpr_LolD-like"/>
</dbReference>
<dbReference type="PROSITE" id="PS00211">
    <property type="entry name" value="ABC_TRANSPORTER_1"/>
    <property type="match status" value="1"/>
</dbReference>
<keyword evidence="1" id="KW-0813">Transport</keyword>
<evidence type="ECO:0000256" key="2">
    <source>
        <dbReference type="ARBA" id="ARBA00022741"/>
    </source>
</evidence>
<dbReference type="RefSeq" id="WP_369045947.1">
    <property type="nucleotide sequence ID" value="NZ_CP163302.1"/>
</dbReference>
<keyword evidence="2" id="KW-0547">Nucleotide-binding</keyword>
<dbReference type="SMART" id="SM00382">
    <property type="entry name" value="AAA"/>
    <property type="match status" value="1"/>
</dbReference>
<evidence type="ECO:0000259" key="4">
    <source>
        <dbReference type="PROSITE" id="PS50893"/>
    </source>
</evidence>
<dbReference type="FunFam" id="3.40.50.300:FF:000032">
    <property type="entry name" value="Export ABC transporter ATP-binding protein"/>
    <property type="match status" value="1"/>
</dbReference>
<dbReference type="KEGG" id="spue:AB5L97_19495"/>
<dbReference type="AlphaFoldDB" id="A0AB39L2G4"/>
<dbReference type="CDD" id="cd03255">
    <property type="entry name" value="ABC_MJ0796_LolCDE_FtsE"/>
    <property type="match status" value="1"/>
</dbReference>
<proteinExistence type="predicted"/>
<dbReference type="EMBL" id="CP163302">
    <property type="protein sequence ID" value="XDP45413.1"/>
    <property type="molecule type" value="Genomic_DNA"/>
</dbReference>